<name>A0ABR4ZDW6_9NOCA</name>
<dbReference type="Gene3D" id="2.30.40.10">
    <property type="entry name" value="Urease, subunit C, domain 1"/>
    <property type="match status" value="1"/>
</dbReference>
<sequence length="443" mass="47697">MTRSARLRRWLLYPLAVVVALLLLSIAAGYAHYRLTLYKAAPRQTGKLALTGATVLVGADLTPHPNATILIEHGLITAIGPDVAIPQDAARRDLTGRTVLPGLIDSHVHLNAPEVPRGTNIGLLDMPGIVADWYRYHPDKRRNFLRNGVTTVRSMGDENEWVHTLRRRIAEGDLEGPRLLIAGPIFSTPGGHPVATIGVEPNSDAVRLPDSPERAREMVRALVTGADRVDLIKVVQERGNPERTVLEPIRPDILVAIIDEAHRHDTKVFAHWGTRADLDDLLAAGVDGLDHLEARGVLTGWPAGFPETLVRRGITLAPTLAVTDLVFDEPTKASIRLRVKEFRDAGGRIIAGSDAGMPGVYAGPGLIRELELLVAAGLSPREALIAATVTPAAALHADAIGVLAPGRAADLLVVRGDPLTDITALRAVDTVFRDGRIVHEADR</sequence>
<dbReference type="InterPro" id="IPR011059">
    <property type="entry name" value="Metal-dep_hydrolase_composite"/>
</dbReference>
<reference evidence="7 8" key="1">
    <citation type="journal article" date="2014" name="Int. J. Syst. Evol. Microbiol.">
        <title>Nocardia vulneris sp. nov., isolated from wounds of human patients in North America.</title>
        <authorList>
            <person name="Lasker B.A."/>
            <person name="Bell M."/>
            <person name="Klenk H.P."/>
            <person name="Sproer C."/>
            <person name="Schumann C."/>
            <person name="Schumann P."/>
            <person name="Brown J.M."/>
        </authorList>
    </citation>
    <scope>NUCLEOTIDE SEQUENCE [LARGE SCALE GENOMIC DNA]</scope>
    <source>
        <strain evidence="7 8">W9851</strain>
    </source>
</reference>
<evidence type="ECO:0000256" key="2">
    <source>
        <dbReference type="ARBA" id="ARBA00002368"/>
    </source>
</evidence>
<evidence type="ECO:0000313" key="8">
    <source>
        <dbReference type="Proteomes" id="UP000031364"/>
    </source>
</evidence>
<evidence type="ECO:0000259" key="6">
    <source>
        <dbReference type="Pfam" id="PF01979"/>
    </source>
</evidence>
<gene>
    <name evidence="7" type="ORF">FG87_18595</name>
</gene>
<dbReference type="InterPro" id="IPR018228">
    <property type="entry name" value="DNase_TatD-rel_CS"/>
</dbReference>
<evidence type="ECO:0000313" key="7">
    <source>
        <dbReference type="EMBL" id="KIA63552.1"/>
    </source>
</evidence>
<organism evidence="7 8">
    <name type="scientific">Nocardia vulneris</name>
    <dbReference type="NCBI Taxonomy" id="1141657"/>
    <lineage>
        <taxon>Bacteria</taxon>
        <taxon>Bacillati</taxon>
        <taxon>Actinomycetota</taxon>
        <taxon>Actinomycetes</taxon>
        <taxon>Mycobacteriales</taxon>
        <taxon>Nocardiaceae</taxon>
        <taxon>Nocardia</taxon>
    </lineage>
</organism>
<dbReference type="Gene3D" id="3.20.20.140">
    <property type="entry name" value="Metal-dependent hydrolases"/>
    <property type="match status" value="1"/>
</dbReference>
<dbReference type="InterPro" id="IPR006680">
    <property type="entry name" value="Amidohydro-rel"/>
</dbReference>
<comment type="caution">
    <text evidence="7">The sequence shown here is derived from an EMBL/GenBank/DDBJ whole genome shotgun (WGS) entry which is preliminary data.</text>
</comment>
<dbReference type="PROSITE" id="PS01137">
    <property type="entry name" value="TATD_1"/>
    <property type="match status" value="1"/>
</dbReference>
<dbReference type="EMBL" id="JNFP01000020">
    <property type="protein sequence ID" value="KIA63552.1"/>
    <property type="molecule type" value="Genomic_DNA"/>
</dbReference>
<protein>
    <submittedName>
        <fullName evidence="7">Amidohydrolase</fullName>
    </submittedName>
</protein>
<dbReference type="InterPro" id="IPR002195">
    <property type="entry name" value="Dihydroorotase_CS"/>
</dbReference>
<evidence type="ECO:0000256" key="4">
    <source>
        <dbReference type="ARBA" id="ARBA00022723"/>
    </source>
</evidence>
<dbReference type="PANTHER" id="PTHR43135">
    <property type="entry name" value="ALPHA-D-RIBOSE 1-METHYLPHOSPHONATE 5-TRIPHOSPHATE DIPHOSPHATASE"/>
    <property type="match status" value="1"/>
</dbReference>
<dbReference type="Pfam" id="PF01979">
    <property type="entry name" value="Amidohydro_1"/>
    <property type="match status" value="1"/>
</dbReference>
<keyword evidence="8" id="KW-1185">Reference proteome</keyword>
<dbReference type="InterPro" id="IPR032466">
    <property type="entry name" value="Metal_Hydrolase"/>
</dbReference>
<keyword evidence="5" id="KW-0378">Hydrolase</keyword>
<dbReference type="RefSeq" id="WP_043672075.1">
    <property type="nucleotide sequence ID" value="NZ_BDCI01000043.1"/>
</dbReference>
<evidence type="ECO:0000256" key="1">
    <source>
        <dbReference type="ARBA" id="ARBA00001947"/>
    </source>
</evidence>
<dbReference type="PANTHER" id="PTHR43135:SF3">
    <property type="entry name" value="ALPHA-D-RIBOSE 1-METHYLPHOSPHONATE 5-TRIPHOSPHATE DIPHOSPHATASE"/>
    <property type="match status" value="1"/>
</dbReference>
<evidence type="ECO:0000256" key="3">
    <source>
        <dbReference type="ARBA" id="ARBA00010286"/>
    </source>
</evidence>
<dbReference type="Proteomes" id="UP000031364">
    <property type="component" value="Unassembled WGS sequence"/>
</dbReference>
<evidence type="ECO:0000256" key="5">
    <source>
        <dbReference type="ARBA" id="ARBA00022801"/>
    </source>
</evidence>
<feature type="domain" description="Amidohydrolase-related" evidence="6">
    <location>
        <begin position="98"/>
        <end position="438"/>
    </location>
</feature>
<dbReference type="SUPFAM" id="SSF51556">
    <property type="entry name" value="Metallo-dependent hydrolases"/>
    <property type="match status" value="1"/>
</dbReference>
<dbReference type="SUPFAM" id="SSF51338">
    <property type="entry name" value="Composite domain of metallo-dependent hydrolases"/>
    <property type="match status" value="1"/>
</dbReference>
<proteinExistence type="inferred from homology"/>
<dbReference type="PROSITE" id="PS00482">
    <property type="entry name" value="DIHYDROOROTASE_1"/>
    <property type="match status" value="1"/>
</dbReference>
<comment type="similarity">
    <text evidence="3">Belongs to the metallo-dependent hydrolases superfamily. DHOase family. Class I DHOase subfamily.</text>
</comment>
<dbReference type="InterPro" id="IPR051781">
    <property type="entry name" value="Metallo-dep_Hydrolase"/>
</dbReference>
<accession>A0ABR4ZDW6</accession>
<comment type="function">
    <text evidence="2">Catalyzes the reversible cyclization of carbamoyl aspartate to dihydroorotate.</text>
</comment>
<keyword evidence="4" id="KW-0479">Metal-binding</keyword>
<comment type="cofactor">
    <cofactor evidence="1">
        <name>Zn(2+)</name>
        <dbReference type="ChEBI" id="CHEBI:29105"/>
    </cofactor>
</comment>